<evidence type="ECO:0000313" key="3">
    <source>
        <dbReference type="Proteomes" id="UP001432322"/>
    </source>
</evidence>
<evidence type="ECO:0000313" key="2">
    <source>
        <dbReference type="EMBL" id="GMT21966.1"/>
    </source>
</evidence>
<proteinExistence type="predicted"/>
<feature type="non-terminal residue" evidence="2">
    <location>
        <position position="1"/>
    </location>
</feature>
<reference evidence="2" key="1">
    <citation type="submission" date="2023-10" db="EMBL/GenBank/DDBJ databases">
        <title>Genome assembly of Pristionchus species.</title>
        <authorList>
            <person name="Yoshida K."/>
            <person name="Sommer R.J."/>
        </authorList>
    </citation>
    <scope>NUCLEOTIDE SEQUENCE</scope>
    <source>
        <strain evidence="2">RS5133</strain>
    </source>
</reference>
<accession>A0AAV5VTV4</accession>
<feature type="non-terminal residue" evidence="2">
    <location>
        <position position="69"/>
    </location>
</feature>
<dbReference type="EMBL" id="BTSY01000004">
    <property type="protein sequence ID" value="GMT21966.1"/>
    <property type="molecule type" value="Genomic_DNA"/>
</dbReference>
<gene>
    <name evidence="2" type="ORF">PFISCL1PPCAC_13263</name>
</gene>
<name>A0AAV5VTV4_9BILA</name>
<evidence type="ECO:0000256" key="1">
    <source>
        <dbReference type="SAM" id="Phobius"/>
    </source>
</evidence>
<keyword evidence="1" id="KW-0472">Membrane</keyword>
<protein>
    <submittedName>
        <fullName evidence="2">Uncharacterized protein</fullName>
    </submittedName>
</protein>
<dbReference type="Proteomes" id="UP001432322">
    <property type="component" value="Unassembled WGS sequence"/>
</dbReference>
<organism evidence="2 3">
    <name type="scientific">Pristionchus fissidentatus</name>
    <dbReference type="NCBI Taxonomy" id="1538716"/>
    <lineage>
        <taxon>Eukaryota</taxon>
        <taxon>Metazoa</taxon>
        <taxon>Ecdysozoa</taxon>
        <taxon>Nematoda</taxon>
        <taxon>Chromadorea</taxon>
        <taxon>Rhabditida</taxon>
        <taxon>Rhabditina</taxon>
        <taxon>Diplogasteromorpha</taxon>
        <taxon>Diplogasteroidea</taxon>
        <taxon>Neodiplogasteridae</taxon>
        <taxon>Pristionchus</taxon>
    </lineage>
</organism>
<sequence>ARNQTGCDVHSMKEFAVVNELGNGGSHPVFIYVLLIVVAIIIFLACCVATAAVTRRRKIPRPPNLPLPL</sequence>
<keyword evidence="1" id="KW-1133">Transmembrane helix</keyword>
<comment type="caution">
    <text evidence="2">The sequence shown here is derived from an EMBL/GenBank/DDBJ whole genome shotgun (WGS) entry which is preliminary data.</text>
</comment>
<dbReference type="AlphaFoldDB" id="A0AAV5VTV4"/>
<feature type="transmembrane region" description="Helical" evidence="1">
    <location>
        <begin position="29"/>
        <end position="53"/>
    </location>
</feature>
<keyword evidence="3" id="KW-1185">Reference proteome</keyword>
<keyword evidence="1" id="KW-0812">Transmembrane</keyword>